<dbReference type="InterPro" id="IPR045076">
    <property type="entry name" value="MutS"/>
</dbReference>
<keyword evidence="6" id="KW-0614">Plasmid</keyword>
<dbReference type="GO" id="GO:0006298">
    <property type="term" value="P:mismatch repair"/>
    <property type="evidence" value="ECO:0007669"/>
    <property type="project" value="InterPro"/>
</dbReference>
<sequence length="599" mass="67373">MSKDVSEIFQEREAHFRGLFQNELKRYRILSTARLVWFSIAIVLEVYLANIKNGEAMWMTGLVFVCVFVVLIIWHRRTVKRKEFYRCLAEINAEELRRISGDLKGLDGGDEFTDPAHAYVADLDIFGNNSLYALVNRAHTEEGRRVMATWLSAPADRDTVQARQLAVLELGERMEWRQELQAKGRMSAGKQNTDDRLYEWLESDSYIMPGGKFYYLFFLLSLALITSLALAFFDIIPLGISGLLAIVNTLYLLSLQKAVKTVTDGSEKSLKSLAGYESLIKHIETQRFKTETLEELARTFDLEGTKASEAVEKLNKILFALNSRANIFYPAMDILFLLDLYWLIKAVRWRKKYGSSIRSWFEAVGNIEALASISGFSAANPAYRFPKVTDERYAFEAESLGHPLIPSDRRVTNDFGLSGDGSVCLVTGSNMSGKSTFLRTVGVNAVLALGGAPVCADSMRISVMQVYTGMRTSDSLEENVSSFYAELRRIRGLLDRLGEGVPVFFMLDEILKGTNSKDRHAGAAALIRQLNRNGCTGMVSTHDLELGQMAVESSYLKNFHFSSDIDGDEINFDYKLKEGICKSFNASKLMERMGIEMNA</sequence>
<dbReference type="InterPro" id="IPR036187">
    <property type="entry name" value="DNA_mismatch_repair_MutS_sf"/>
</dbReference>
<geneLocation type="plasmid" evidence="6 7">
    <name>pFA6</name>
</geneLocation>
<dbReference type="SUPFAM" id="SSF52540">
    <property type="entry name" value="P-loop containing nucleoside triphosphate hydrolases"/>
    <property type="match status" value="1"/>
</dbReference>
<dbReference type="RefSeq" id="WP_338395921.1">
    <property type="nucleotide sequence ID" value="NZ_AP025320.1"/>
</dbReference>
<feature type="domain" description="DNA mismatch repair proteins mutS family" evidence="5">
    <location>
        <begin position="421"/>
        <end position="594"/>
    </location>
</feature>
<evidence type="ECO:0000313" key="7">
    <source>
        <dbReference type="Proteomes" id="UP001348817"/>
    </source>
</evidence>
<dbReference type="InterPro" id="IPR027417">
    <property type="entry name" value="P-loop_NTPase"/>
</dbReference>
<evidence type="ECO:0000259" key="5">
    <source>
        <dbReference type="SMART" id="SM00534"/>
    </source>
</evidence>
<protein>
    <submittedName>
        <fullName evidence="6">DNA mismatch repair protein</fullName>
    </submittedName>
</protein>
<accession>A0AAU9CYA0</accession>
<keyword evidence="2" id="KW-0067">ATP-binding</keyword>
<dbReference type="EMBL" id="AP025320">
    <property type="protein sequence ID" value="BDD12777.1"/>
    <property type="molecule type" value="Genomic_DNA"/>
</dbReference>
<evidence type="ECO:0000256" key="1">
    <source>
        <dbReference type="ARBA" id="ARBA00022741"/>
    </source>
</evidence>
<keyword evidence="7" id="KW-1185">Reference proteome</keyword>
<dbReference type="PANTHER" id="PTHR11361">
    <property type="entry name" value="DNA MISMATCH REPAIR PROTEIN MUTS FAMILY MEMBER"/>
    <property type="match status" value="1"/>
</dbReference>
<dbReference type="Gene3D" id="1.10.1420.10">
    <property type="match status" value="1"/>
</dbReference>
<dbReference type="GO" id="GO:0140664">
    <property type="term" value="F:ATP-dependent DNA damage sensor activity"/>
    <property type="evidence" value="ECO:0007669"/>
    <property type="project" value="InterPro"/>
</dbReference>
<dbReference type="GO" id="GO:0005524">
    <property type="term" value="F:ATP binding"/>
    <property type="evidence" value="ECO:0007669"/>
    <property type="project" value="UniProtKB-KW"/>
</dbReference>
<proteinExistence type="predicted"/>
<dbReference type="Gene3D" id="3.40.50.300">
    <property type="entry name" value="P-loop containing nucleotide triphosphate hydrolases"/>
    <property type="match status" value="1"/>
</dbReference>
<dbReference type="SUPFAM" id="SSF48334">
    <property type="entry name" value="DNA repair protein MutS, domain III"/>
    <property type="match status" value="1"/>
</dbReference>
<evidence type="ECO:0000256" key="4">
    <source>
        <dbReference type="SAM" id="Phobius"/>
    </source>
</evidence>
<dbReference type="AlphaFoldDB" id="A0AAU9CYA0"/>
<dbReference type="CDD" id="cd03283">
    <property type="entry name" value="ABC_MutS-like"/>
    <property type="match status" value="1"/>
</dbReference>
<dbReference type="PANTHER" id="PTHR11361:SF99">
    <property type="entry name" value="DNA MISMATCH REPAIR PROTEIN"/>
    <property type="match status" value="1"/>
</dbReference>
<feature type="transmembrane region" description="Helical" evidence="4">
    <location>
        <begin position="327"/>
        <end position="344"/>
    </location>
</feature>
<reference evidence="6 7" key="1">
    <citation type="submission" date="2021-12" db="EMBL/GenBank/DDBJ databases">
        <title>Genome sequencing of bacteria with rrn-lacking chromosome and rrn-plasmid.</title>
        <authorList>
            <person name="Anda M."/>
            <person name="Iwasaki W."/>
        </authorList>
    </citation>
    <scope>NUCLEOTIDE SEQUENCE [LARGE SCALE GENOMIC DNA]</scope>
    <source>
        <strain evidence="6 7">DSM 100852</strain>
        <plasmid evidence="6 7">pFA6</plasmid>
    </source>
</reference>
<dbReference type="GO" id="GO:0030983">
    <property type="term" value="F:mismatched DNA binding"/>
    <property type="evidence" value="ECO:0007669"/>
    <property type="project" value="InterPro"/>
</dbReference>
<dbReference type="InterPro" id="IPR000432">
    <property type="entry name" value="DNA_mismatch_repair_MutS_C"/>
</dbReference>
<evidence type="ECO:0000256" key="3">
    <source>
        <dbReference type="ARBA" id="ARBA00023125"/>
    </source>
</evidence>
<gene>
    <name evidence="6" type="ORF">FUAX_52090</name>
</gene>
<evidence type="ECO:0000256" key="2">
    <source>
        <dbReference type="ARBA" id="ARBA00022840"/>
    </source>
</evidence>
<keyword evidence="4" id="KW-1133">Transmembrane helix</keyword>
<keyword evidence="4" id="KW-0812">Transmembrane</keyword>
<name>A0AAU9CYA0_9BACT</name>
<feature type="transmembrane region" description="Helical" evidence="4">
    <location>
        <begin position="27"/>
        <end position="50"/>
    </location>
</feature>
<dbReference type="SMART" id="SM00534">
    <property type="entry name" value="MUTSac"/>
    <property type="match status" value="1"/>
</dbReference>
<dbReference type="KEGG" id="fax:FUAX_52090"/>
<keyword evidence="1" id="KW-0547">Nucleotide-binding</keyword>
<evidence type="ECO:0000313" key="6">
    <source>
        <dbReference type="EMBL" id="BDD12777.1"/>
    </source>
</evidence>
<dbReference type="Pfam" id="PF00488">
    <property type="entry name" value="MutS_V"/>
    <property type="match status" value="1"/>
</dbReference>
<feature type="transmembrane region" description="Helical" evidence="4">
    <location>
        <begin position="56"/>
        <end position="74"/>
    </location>
</feature>
<keyword evidence="3" id="KW-0238">DNA-binding</keyword>
<feature type="transmembrane region" description="Helical" evidence="4">
    <location>
        <begin position="213"/>
        <end position="246"/>
    </location>
</feature>
<dbReference type="Proteomes" id="UP001348817">
    <property type="component" value="Plasmid pFA6"/>
</dbReference>
<organism evidence="6 7">
    <name type="scientific">Fulvitalea axinellae</name>
    <dbReference type="NCBI Taxonomy" id="1182444"/>
    <lineage>
        <taxon>Bacteria</taxon>
        <taxon>Pseudomonadati</taxon>
        <taxon>Bacteroidota</taxon>
        <taxon>Cytophagia</taxon>
        <taxon>Cytophagales</taxon>
        <taxon>Persicobacteraceae</taxon>
        <taxon>Fulvitalea</taxon>
    </lineage>
</organism>
<keyword evidence="4" id="KW-0472">Membrane</keyword>
<dbReference type="GO" id="GO:0005829">
    <property type="term" value="C:cytosol"/>
    <property type="evidence" value="ECO:0007669"/>
    <property type="project" value="TreeGrafter"/>
</dbReference>